<protein>
    <recommendedName>
        <fullName evidence="5">MYND-type domain-containing protein</fullName>
    </recommendedName>
</protein>
<name>A0A0C9XLU7_9AGAR</name>
<dbReference type="InterPro" id="IPR036770">
    <property type="entry name" value="Ankyrin_rpt-contain_sf"/>
</dbReference>
<dbReference type="OrthoDB" id="432970at2759"/>
<dbReference type="InterPro" id="IPR002893">
    <property type="entry name" value="Znf_MYND"/>
</dbReference>
<organism evidence="6 7">
    <name type="scientific">Laccaria amethystina LaAM-08-1</name>
    <dbReference type="NCBI Taxonomy" id="1095629"/>
    <lineage>
        <taxon>Eukaryota</taxon>
        <taxon>Fungi</taxon>
        <taxon>Dikarya</taxon>
        <taxon>Basidiomycota</taxon>
        <taxon>Agaricomycotina</taxon>
        <taxon>Agaricomycetes</taxon>
        <taxon>Agaricomycetidae</taxon>
        <taxon>Agaricales</taxon>
        <taxon>Agaricineae</taxon>
        <taxon>Hydnangiaceae</taxon>
        <taxon>Laccaria</taxon>
    </lineage>
</organism>
<proteinExistence type="predicted"/>
<evidence type="ECO:0000256" key="3">
    <source>
        <dbReference type="ARBA" id="ARBA00022833"/>
    </source>
</evidence>
<dbReference type="Pfam" id="PF01753">
    <property type="entry name" value="zf-MYND"/>
    <property type="match status" value="1"/>
</dbReference>
<evidence type="ECO:0000313" key="7">
    <source>
        <dbReference type="Proteomes" id="UP000054477"/>
    </source>
</evidence>
<dbReference type="SUPFAM" id="SSF48403">
    <property type="entry name" value="Ankyrin repeat"/>
    <property type="match status" value="1"/>
</dbReference>
<gene>
    <name evidence="6" type="ORF">K443DRAFT_674803</name>
</gene>
<dbReference type="EMBL" id="KN838556">
    <property type="protein sequence ID" value="KIK06001.1"/>
    <property type="molecule type" value="Genomic_DNA"/>
</dbReference>
<keyword evidence="3" id="KW-0862">Zinc</keyword>
<accession>A0A0C9XLU7</accession>
<feature type="domain" description="MYND-type" evidence="5">
    <location>
        <begin position="276"/>
        <end position="317"/>
    </location>
</feature>
<keyword evidence="2 4" id="KW-0863">Zinc-finger</keyword>
<dbReference type="AlphaFoldDB" id="A0A0C9XLU7"/>
<reference evidence="7" key="2">
    <citation type="submission" date="2015-01" db="EMBL/GenBank/DDBJ databases">
        <title>Evolutionary Origins and Diversification of the Mycorrhizal Mutualists.</title>
        <authorList>
            <consortium name="DOE Joint Genome Institute"/>
            <consortium name="Mycorrhizal Genomics Consortium"/>
            <person name="Kohler A."/>
            <person name="Kuo A."/>
            <person name="Nagy L.G."/>
            <person name="Floudas D."/>
            <person name="Copeland A."/>
            <person name="Barry K.W."/>
            <person name="Cichocki N."/>
            <person name="Veneault-Fourrey C."/>
            <person name="LaButti K."/>
            <person name="Lindquist E.A."/>
            <person name="Lipzen A."/>
            <person name="Lundell T."/>
            <person name="Morin E."/>
            <person name="Murat C."/>
            <person name="Riley R."/>
            <person name="Ohm R."/>
            <person name="Sun H."/>
            <person name="Tunlid A."/>
            <person name="Henrissat B."/>
            <person name="Grigoriev I.V."/>
            <person name="Hibbett D.S."/>
            <person name="Martin F."/>
        </authorList>
    </citation>
    <scope>NUCLEOTIDE SEQUENCE [LARGE SCALE GENOMIC DNA]</scope>
    <source>
        <strain evidence="7">LaAM-08-1</strain>
    </source>
</reference>
<dbReference type="SUPFAM" id="SSF144232">
    <property type="entry name" value="HIT/MYND zinc finger-like"/>
    <property type="match status" value="1"/>
</dbReference>
<keyword evidence="1" id="KW-0479">Metal-binding</keyword>
<dbReference type="Proteomes" id="UP000054477">
    <property type="component" value="Unassembled WGS sequence"/>
</dbReference>
<dbReference type="HOGENOM" id="CLU_880136_0_0_1"/>
<reference evidence="6 7" key="1">
    <citation type="submission" date="2014-04" db="EMBL/GenBank/DDBJ databases">
        <authorList>
            <consortium name="DOE Joint Genome Institute"/>
            <person name="Kuo A."/>
            <person name="Kohler A."/>
            <person name="Nagy L.G."/>
            <person name="Floudas D."/>
            <person name="Copeland A."/>
            <person name="Barry K.W."/>
            <person name="Cichocki N."/>
            <person name="Veneault-Fourrey C."/>
            <person name="LaButti K."/>
            <person name="Lindquist E.A."/>
            <person name="Lipzen A."/>
            <person name="Lundell T."/>
            <person name="Morin E."/>
            <person name="Murat C."/>
            <person name="Sun H."/>
            <person name="Tunlid A."/>
            <person name="Henrissat B."/>
            <person name="Grigoriev I.V."/>
            <person name="Hibbett D.S."/>
            <person name="Martin F."/>
            <person name="Nordberg H.P."/>
            <person name="Cantor M.N."/>
            <person name="Hua S.X."/>
        </authorList>
    </citation>
    <scope>NUCLEOTIDE SEQUENCE [LARGE SCALE GENOMIC DNA]</scope>
    <source>
        <strain evidence="6 7">LaAM-08-1</strain>
    </source>
</reference>
<evidence type="ECO:0000259" key="5">
    <source>
        <dbReference type="PROSITE" id="PS50865"/>
    </source>
</evidence>
<evidence type="ECO:0000256" key="2">
    <source>
        <dbReference type="ARBA" id="ARBA00022771"/>
    </source>
</evidence>
<evidence type="ECO:0000256" key="4">
    <source>
        <dbReference type="PROSITE-ProRule" id="PRU00134"/>
    </source>
</evidence>
<dbReference type="Gene3D" id="1.25.40.20">
    <property type="entry name" value="Ankyrin repeat-containing domain"/>
    <property type="match status" value="1"/>
</dbReference>
<keyword evidence="7" id="KW-1185">Reference proteome</keyword>
<sequence>MSFNDLLKERLGDFPELLDTGEGRSLQELFLSKDTLKEFESQRLRSYCTSQCMEPTRDLDSYGRLLLEGDLSAVKAEYRGRVRRKLQGPSGSSDALTLEVAGELVAQDFASLHWGPTRVPIYNLLGLFSLIVPSFRPSYIAIAKFFINTAKVPVHGKDLSGTTALSHSFSTKPAFDLEYAQILYDAGGDVNHRNRYGGYVAQEIVQVYDSRDSQVVRRAMDALEWFLTHGGNVEILDGDGVSADRAIRTLKSKIPGFSIIVEKESKKRMAKGNKCCTLCGREGEKLMLCSKCKKARYCHPQSRACQKLDWPGHKKGCKA</sequence>
<dbReference type="PROSITE" id="PS50865">
    <property type="entry name" value="ZF_MYND_2"/>
    <property type="match status" value="1"/>
</dbReference>
<dbReference type="Gene3D" id="6.10.140.2220">
    <property type="match status" value="1"/>
</dbReference>
<evidence type="ECO:0000256" key="1">
    <source>
        <dbReference type="ARBA" id="ARBA00022723"/>
    </source>
</evidence>
<evidence type="ECO:0000313" key="6">
    <source>
        <dbReference type="EMBL" id="KIK06001.1"/>
    </source>
</evidence>
<dbReference type="GO" id="GO:0008270">
    <property type="term" value="F:zinc ion binding"/>
    <property type="evidence" value="ECO:0007669"/>
    <property type="project" value="UniProtKB-KW"/>
</dbReference>